<dbReference type="OrthoDB" id="3675409at2759"/>
<evidence type="ECO:0000313" key="3">
    <source>
        <dbReference type="Proteomes" id="UP000799777"/>
    </source>
</evidence>
<dbReference type="EMBL" id="ML978156">
    <property type="protein sequence ID" value="KAF2035894.1"/>
    <property type="molecule type" value="Genomic_DNA"/>
</dbReference>
<proteinExistence type="predicted"/>
<protein>
    <recommendedName>
        <fullName evidence="1">DUF7730 domain-containing protein</fullName>
    </recommendedName>
</protein>
<gene>
    <name evidence="2" type="ORF">EK21DRAFT_106731</name>
</gene>
<organism evidence="2 3">
    <name type="scientific">Setomelanomma holmii</name>
    <dbReference type="NCBI Taxonomy" id="210430"/>
    <lineage>
        <taxon>Eukaryota</taxon>
        <taxon>Fungi</taxon>
        <taxon>Dikarya</taxon>
        <taxon>Ascomycota</taxon>
        <taxon>Pezizomycotina</taxon>
        <taxon>Dothideomycetes</taxon>
        <taxon>Pleosporomycetidae</taxon>
        <taxon>Pleosporales</taxon>
        <taxon>Pleosporineae</taxon>
        <taxon>Phaeosphaeriaceae</taxon>
        <taxon>Setomelanomma</taxon>
    </lineage>
</organism>
<comment type="caution">
    <text evidence="2">The sequence shown here is derived from an EMBL/GenBank/DDBJ whole genome shotgun (WGS) entry which is preliminary data.</text>
</comment>
<dbReference type="PANTHER" id="PTHR38790:SF4">
    <property type="entry name" value="2EXR DOMAIN-CONTAINING PROTEIN"/>
    <property type="match status" value="1"/>
</dbReference>
<feature type="domain" description="DUF7730" evidence="1">
    <location>
        <begin position="19"/>
        <end position="174"/>
    </location>
</feature>
<accession>A0A9P4LUM2</accession>
<sequence>MDSTSIGNLGLSKIHLRDTQESPLLQLPAELRIKIYEYVLGNKSILIDLEREWAGRQANGTPTAKLVSNICPSLTRAKANLNVVPTRYPSFNKRENLSQQTDKPSNTFAILKVCRRINAEAKLLPFFLNVFWFNDGAAMSAWLAITGVSYNAIRAIGMSYYCDESGYVAPGLTASAALRRLRDFAALRRIEAQIAGPGLIRWNMLQLQQIIALGLRNRVGPAVEISMEWTY</sequence>
<reference evidence="2" key="1">
    <citation type="journal article" date="2020" name="Stud. Mycol.">
        <title>101 Dothideomycetes genomes: a test case for predicting lifestyles and emergence of pathogens.</title>
        <authorList>
            <person name="Haridas S."/>
            <person name="Albert R."/>
            <person name="Binder M."/>
            <person name="Bloem J."/>
            <person name="Labutti K."/>
            <person name="Salamov A."/>
            <person name="Andreopoulos B."/>
            <person name="Baker S."/>
            <person name="Barry K."/>
            <person name="Bills G."/>
            <person name="Bluhm B."/>
            <person name="Cannon C."/>
            <person name="Castanera R."/>
            <person name="Culley D."/>
            <person name="Daum C."/>
            <person name="Ezra D."/>
            <person name="Gonzalez J."/>
            <person name="Henrissat B."/>
            <person name="Kuo A."/>
            <person name="Liang C."/>
            <person name="Lipzen A."/>
            <person name="Lutzoni F."/>
            <person name="Magnuson J."/>
            <person name="Mondo S."/>
            <person name="Nolan M."/>
            <person name="Ohm R."/>
            <person name="Pangilinan J."/>
            <person name="Park H.-J."/>
            <person name="Ramirez L."/>
            <person name="Alfaro M."/>
            <person name="Sun H."/>
            <person name="Tritt A."/>
            <person name="Yoshinaga Y."/>
            <person name="Zwiers L.-H."/>
            <person name="Turgeon B."/>
            <person name="Goodwin S."/>
            <person name="Spatafora J."/>
            <person name="Crous P."/>
            <person name="Grigoriev I."/>
        </authorList>
    </citation>
    <scope>NUCLEOTIDE SEQUENCE</scope>
    <source>
        <strain evidence="2">CBS 110217</strain>
    </source>
</reference>
<dbReference type="Pfam" id="PF24864">
    <property type="entry name" value="DUF7730"/>
    <property type="match status" value="1"/>
</dbReference>
<keyword evidence="3" id="KW-1185">Reference proteome</keyword>
<dbReference type="InterPro" id="IPR056632">
    <property type="entry name" value="DUF7730"/>
</dbReference>
<dbReference type="PANTHER" id="PTHR38790">
    <property type="entry name" value="2EXR DOMAIN-CONTAINING PROTEIN-RELATED"/>
    <property type="match status" value="1"/>
</dbReference>
<name>A0A9P4LUM2_9PLEO</name>
<evidence type="ECO:0000259" key="1">
    <source>
        <dbReference type="Pfam" id="PF24864"/>
    </source>
</evidence>
<dbReference type="AlphaFoldDB" id="A0A9P4LUM2"/>
<evidence type="ECO:0000313" key="2">
    <source>
        <dbReference type="EMBL" id="KAF2035894.1"/>
    </source>
</evidence>
<dbReference type="Proteomes" id="UP000799777">
    <property type="component" value="Unassembled WGS sequence"/>
</dbReference>